<protein>
    <submittedName>
        <fullName evidence="1">Uncharacterized protein</fullName>
    </submittedName>
</protein>
<gene>
    <name evidence="1" type="ORF">PQR66_27605</name>
</gene>
<name>A0ABW8ZWB0_9BURK</name>
<comment type="caution">
    <text evidence="1">The sequence shown here is derived from an EMBL/GenBank/DDBJ whole genome shotgun (WGS) entry which is preliminary data.</text>
</comment>
<proteinExistence type="predicted"/>
<reference evidence="1 2" key="1">
    <citation type="journal article" date="2024" name="Chem. Sci.">
        <title>Discovery of megapolipeptins by genome mining of a Burkholderiales bacteria collection.</title>
        <authorList>
            <person name="Paulo B.S."/>
            <person name="Recchia M.J.J."/>
            <person name="Lee S."/>
            <person name="Fergusson C.H."/>
            <person name="Romanowski S.B."/>
            <person name="Hernandez A."/>
            <person name="Krull N."/>
            <person name="Liu D.Y."/>
            <person name="Cavanagh H."/>
            <person name="Bos A."/>
            <person name="Gray C.A."/>
            <person name="Murphy B.T."/>
            <person name="Linington R.G."/>
            <person name="Eustaquio A.S."/>
        </authorList>
    </citation>
    <scope>NUCLEOTIDE SEQUENCE [LARGE SCALE GENOMIC DNA]</scope>
    <source>
        <strain evidence="1 2">RL16-012-BIC-B</strain>
    </source>
</reference>
<accession>A0ABW8ZWB0</accession>
<sequence length="240" mass="26171">MLDHLLRLLGYVPAASSRLVGEAPAAAETAPRAHRVAAASFDFRAAVCDELCFSYDDGDDVFRYAVGRDGWAPLAIAGFALVPGDRCAEILEAAVVARVWADGPTVRSWTAANVVPFEAMRERADPASALLGPSVNADDFECDVIPRLSAVEMGAEFVRVWQRARADWPVFFLANSPARIALARHHTNLAAADAASYALERCAIWLAVWFETRGIEVDRERKLVKIEGYEALFYSASQGI</sequence>
<evidence type="ECO:0000313" key="2">
    <source>
        <dbReference type="Proteomes" id="UP001629249"/>
    </source>
</evidence>
<dbReference type="Proteomes" id="UP001629249">
    <property type="component" value="Unassembled WGS sequence"/>
</dbReference>
<keyword evidence="2" id="KW-1185">Reference proteome</keyword>
<dbReference type="RefSeq" id="WP_408330607.1">
    <property type="nucleotide sequence ID" value="NZ_JAQQFH010000015.1"/>
</dbReference>
<dbReference type="EMBL" id="JAQQFN010000023">
    <property type="protein sequence ID" value="MFL9886836.1"/>
    <property type="molecule type" value="Genomic_DNA"/>
</dbReference>
<evidence type="ECO:0000313" key="1">
    <source>
        <dbReference type="EMBL" id="MFL9886836.1"/>
    </source>
</evidence>
<organism evidence="1 2">
    <name type="scientific">Paraburkholderia agricolaris</name>
    <dbReference type="NCBI Taxonomy" id="2152888"/>
    <lineage>
        <taxon>Bacteria</taxon>
        <taxon>Pseudomonadati</taxon>
        <taxon>Pseudomonadota</taxon>
        <taxon>Betaproteobacteria</taxon>
        <taxon>Burkholderiales</taxon>
        <taxon>Burkholderiaceae</taxon>
        <taxon>Paraburkholderia</taxon>
    </lineage>
</organism>